<evidence type="ECO:0000256" key="4">
    <source>
        <dbReference type="ARBA" id="ARBA00022737"/>
    </source>
</evidence>
<evidence type="ECO:0000256" key="5">
    <source>
        <dbReference type="SAM" id="MobiDB-lite"/>
    </source>
</evidence>
<organism evidence="6 7">
    <name type="scientific">Dissophora globulifera</name>
    <dbReference type="NCBI Taxonomy" id="979702"/>
    <lineage>
        <taxon>Eukaryota</taxon>
        <taxon>Fungi</taxon>
        <taxon>Fungi incertae sedis</taxon>
        <taxon>Mucoromycota</taxon>
        <taxon>Mortierellomycotina</taxon>
        <taxon>Mortierellomycetes</taxon>
        <taxon>Mortierellales</taxon>
        <taxon>Mortierellaceae</taxon>
        <taxon>Dissophora</taxon>
    </lineage>
</organism>
<comment type="subcellular location">
    <subcellularLocation>
        <location evidence="1">Cytoplasm</location>
    </subcellularLocation>
</comment>
<dbReference type="AlphaFoldDB" id="A0A9P6RPI2"/>
<reference evidence="6" key="1">
    <citation type="journal article" date="2020" name="Fungal Divers.">
        <title>Resolving the Mortierellaceae phylogeny through synthesis of multi-gene phylogenetics and phylogenomics.</title>
        <authorList>
            <person name="Vandepol N."/>
            <person name="Liber J."/>
            <person name="Desiro A."/>
            <person name="Na H."/>
            <person name="Kennedy M."/>
            <person name="Barry K."/>
            <person name="Grigoriev I.V."/>
            <person name="Miller A.N."/>
            <person name="O'Donnell K."/>
            <person name="Stajich J.E."/>
            <person name="Bonito G."/>
        </authorList>
    </citation>
    <scope>NUCLEOTIDE SEQUENCE</scope>
    <source>
        <strain evidence="6">REB-010B</strain>
    </source>
</reference>
<evidence type="ECO:0000256" key="3">
    <source>
        <dbReference type="ARBA" id="ARBA00022614"/>
    </source>
</evidence>
<keyword evidence="7" id="KW-1185">Reference proteome</keyword>
<feature type="compositionally biased region" description="Low complexity" evidence="5">
    <location>
        <begin position="438"/>
        <end position="460"/>
    </location>
</feature>
<feature type="compositionally biased region" description="Polar residues" evidence="5">
    <location>
        <begin position="461"/>
        <end position="473"/>
    </location>
</feature>
<name>A0A9P6RPI2_9FUNG</name>
<dbReference type="PANTHER" id="PTHR15454">
    <property type="entry name" value="NISCHARIN RELATED"/>
    <property type="match status" value="1"/>
</dbReference>
<dbReference type="Proteomes" id="UP000738325">
    <property type="component" value="Unassembled WGS sequence"/>
</dbReference>
<evidence type="ECO:0000313" key="6">
    <source>
        <dbReference type="EMBL" id="KAG0325488.1"/>
    </source>
</evidence>
<feature type="region of interest" description="Disordered" evidence="5">
    <location>
        <begin position="36"/>
        <end position="63"/>
    </location>
</feature>
<evidence type="ECO:0000256" key="2">
    <source>
        <dbReference type="ARBA" id="ARBA00022490"/>
    </source>
</evidence>
<keyword evidence="2" id="KW-0963">Cytoplasm</keyword>
<dbReference type="PROSITE" id="PS51450">
    <property type="entry name" value="LRR"/>
    <property type="match status" value="2"/>
</dbReference>
<feature type="compositionally biased region" description="Polar residues" evidence="5">
    <location>
        <begin position="114"/>
        <end position="123"/>
    </location>
</feature>
<dbReference type="EMBL" id="JAAAIP010000112">
    <property type="protein sequence ID" value="KAG0325488.1"/>
    <property type="molecule type" value="Genomic_DNA"/>
</dbReference>
<feature type="compositionally biased region" description="Basic residues" evidence="5">
    <location>
        <begin position="805"/>
        <end position="820"/>
    </location>
</feature>
<sequence>MDKPINGDKYVRTLSHYLRHNQKRLIPVELDVHGNLVNPSSSSSSHDSKQQPSTGSPISHGVRSFITPADPMAAAYSGMVNSLWSVGSAVINTVTPASSTTFSPSTSTSWTNTNQPQRPQTFAQDRDSFQGAWDGTGTIPADANPRERQLYLQAQLKSPIFPLDLYYLMYLLDRFELEGIEIEGWEGSTPRAIGDSKPRILNNGNSSSNGMPITSTYSSFPPPNASTRPQSIRSFSSTALSTLTLITGWKQWSNAASSAKPNTVTISDDIHFIHKFLKRIQGLRLIVKIPPGLATSPGTKGRIDGYSGDGIMHLLNVDQLSSTFELATSAGLKSMHPILLPLGATFSSLTHLELHKIPPRSVDGWEVLMPNLKSLVVIQASMEDVYDLLVTAVVESERRRRQRIAKEKNRAVLIRQEQREAMKDATVVVTKGRRLGNASVSSSSSAASSLSPKSAGSPESASSATRESSQRISPPSPSLIPGADATGEDEEAILKSIRMWPVLRHLSVSDNALPTLKNQDTFSYAQSIATLDISHNLLIAPPPGLIHLHNLHSLNLSFNMIESVLRISQILGNIAVLDLRGNRLESLCGLERLWNLEKIDVRQNHLDEAAEVGRLAALPGIREPKYRLEILAVFKANGHDLLLDGTFASFTEKRALANMSPTSFSTTIASINIVNPANIPAASEPTAVLAKDLISPPPRVTRPGSSSFAQLKDTDKIVAAAGRGVAKEGTGSNAATLSPSLSPGGSSAPPMLVKKKLVKSAKRTKRVVNLDSDHEDEGADEGEGEGNESTLHPMVLGSPAEIGKKKTGATKKKTSGKKKVQGVVSFAGDDTNHNNGESAGSSPKDSNGDGNEGYHTSHVHRAAQLELSMSSLQVSNDSDQHPSPRRGSPKGQPTKGILKKPSGAFRVGGGQDGHNPRHTSPHGSNNDSSDEDGADRYRRKIEAMRNEAGSNWLKVLAEMDSEAHLQRTSSDNVA</sequence>
<evidence type="ECO:0008006" key="8">
    <source>
        <dbReference type="Google" id="ProtNLM"/>
    </source>
</evidence>
<evidence type="ECO:0000256" key="1">
    <source>
        <dbReference type="ARBA" id="ARBA00004496"/>
    </source>
</evidence>
<feature type="compositionally biased region" description="Acidic residues" evidence="5">
    <location>
        <begin position="773"/>
        <end position="786"/>
    </location>
</feature>
<feature type="compositionally biased region" description="Low complexity" evidence="5">
    <location>
        <begin position="737"/>
        <end position="747"/>
    </location>
</feature>
<keyword evidence="4" id="KW-0677">Repeat</keyword>
<dbReference type="OrthoDB" id="676979at2759"/>
<accession>A0A9P6RPI2</accession>
<feature type="region of interest" description="Disordered" evidence="5">
    <location>
        <begin position="97"/>
        <end position="141"/>
    </location>
</feature>
<proteinExistence type="predicted"/>
<dbReference type="Gene3D" id="3.80.10.10">
    <property type="entry name" value="Ribonuclease Inhibitor"/>
    <property type="match status" value="1"/>
</dbReference>
<feature type="compositionally biased region" description="Basic and acidic residues" evidence="5">
    <location>
        <begin position="934"/>
        <end position="945"/>
    </location>
</feature>
<protein>
    <recommendedName>
        <fullName evidence="8">Leucine rich repeat domain-containing protein</fullName>
    </recommendedName>
</protein>
<dbReference type="GO" id="GO:0005737">
    <property type="term" value="C:cytoplasm"/>
    <property type="evidence" value="ECO:0007669"/>
    <property type="project" value="UniProtKB-SubCell"/>
</dbReference>
<feature type="compositionally biased region" description="Basic residues" evidence="5">
    <location>
        <begin position="753"/>
        <end position="766"/>
    </location>
</feature>
<feature type="region of interest" description="Disordered" evidence="5">
    <location>
        <begin position="438"/>
        <end position="484"/>
    </location>
</feature>
<dbReference type="PANTHER" id="PTHR15454:SF69">
    <property type="entry name" value="SERINE_THREONINE-PROTEIN KINASE 11-INTERACTING PROTEIN"/>
    <property type="match status" value="1"/>
</dbReference>
<dbReference type="InterPro" id="IPR032675">
    <property type="entry name" value="LRR_dom_sf"/>
</dbReference>
<feature type="region of interest" description="Disordered" evidence="5">
    <location>
        <begin position="724"/>
        <end position="949"/>
    </location>
</feature>
<feature type="compositionally biased region" description="Polar residues" evidence="5">
    <location>
        <begin position="867"/>
        <end position="877"/>
    </location>
</feature>
<dbReference type="InterPro" id="IPR001611">
    <property type="entry name" value="Leu-rich_rpt"/>
</dbReference>
<feature type="compositionally biased region" description="Low complexity" evidence="5">
    <location>
        <begin position="97"/>
        <end position="113"/>
    </location>
</feature>
<evidence type="ECO:0000313" key="7">
    <source>
        <dbReference type="Proteomes" id="UP000738325"/>
    </source>
</evidence>
<comment type="caution">
    <text evidence="6">The sequence shown here is derived from an EMBL/GenBank/DDBJ whole genome shotgun (WGS) entry which is preliminary data.</text>
</comment>
<feature type="compositionally biased region" description="Polar residues" evidence="5">
    <location>
        <begin position="833"/>
        <end position="849"/>
    </location>
</feature>
<gene>
    <name evidence="6" type="ORF">BGZ99_000618</name>
</gene>
<dbReference type="SUPFAM" id="SSF52075">
    <property type="entry name" value="Outer arm dynein light chain 1"/>
    <property type="match status" value="1"/>
</dbReference>
<keyword evidence="3" id="KW-0433">Leucine-rich repeat</keyword>